<organism evidence="1">
    <name type="scientific">Zea mays</name>
    <name type="common">Maize</name>
    <dbReference type="NCBI Taxonomy" id="4577"/>
    <lineage>
        <taxon>Eukaryota</taxon>
        <taxon>Viridiplantae</taxon>
        <taxon>Streptophyta</taxon>
        <taxon>Embryophyta</taxon>
        <taxon>Tracheophyta</taxon>
        <taxon>Spermatophyta</taxon>
        <taxon>Magnoliopsida</taxon>
        <taxon>Liliopsida</taxon>
        <taxon>Poales</taxon>
        <taxon>Poaceae</taxon>
        <taxon>PACMAD clade</taxon>
        <taxon>Panicoideae</taxon>
        <taxon>Andropogonodae</taxon>
        <taxon>Andropogoneae</taxon>
        <taxon>Tripsacinae</taxon>
        <taxon>Zea</taxon>
    </lineage>
</organism>
<gene>
    <name evidence="1" type="ORF">ZEAMMB73_Zm00001d034238</name>
</gene>
<reference evidence="1" key="1">
    <citation type="submission" date="2015-12" db="EMBL/GenBank/DDBJ databases">
        <title>Update maize B73 reference genome by single molecule sequencing technologies.</title>
        <authorList>
            <consortium name="Maize Genome Sequencing Project"/>
            <person name="Ware D."/>
        </authorList>
    </citation>
    <scope>NUCLEOTIDE SEQUENCE [LARGE SCALE GENOMIC DNA]</scope>
    <source>
        <tissue evidence="1">Seedling</tissue>
    </source>
</reference>
<dbReference type="AlphaFoldDB" id="A0A1D6L6A2"/>
<dbReference type="EMBL" id="CM007647">
    <property type="protein sequence ID" value="ONM09832.1"/>
    <property type="molecule type" value="Genomic_DNA"/>
</dbReference>
<evidence type="ECO:0000313" key="1">
    <source>
        <dbReference type="EMBL" id="ONM09832.1"/>
    </source>
</evidence>
<accession>A0A1D6L6A2</accession>
<dbReference type="InParanoid" id="A0A1D6L6A2"/>
<protein>
    <submittedName>
        <fullName evidence="1">Uncharacterized protein</fullName>
    </submittedName>
</protein>
<proteinExistence type="predicted"/>
<sequence length="103" mass="11590">MGRDAVRSPGWPRESRVRRARRPNCRMGSSFVPVAVDVTVPHERDLARDVDPAGGEVLDKYQLHEAVQEKERGVESLGRTPCYKVSLEGETSWDAGPKEQQIF</sequence>
<name>A0A1D6L6A2_MAIZE</name>